<evidence type="ECO:0000313" key="2">
    <source>
        <dbReference type="Proteomes" id="UP000245466"/>
    </source>
</evidence>
<name>A0A2U1AGZ2_9BACT</name>
<dbReference type="AlphaFoldDB" id="A0A2U1AGZ2"/>
<reference evidence="1 2" key="1">
    <citation type="submission" date="2018-04" db="EMBL/GenBank/DDBJ databases">
        <title>Genomic Encyclopedia of Type Strains, Phase IV (KMG-IV): sequencing the most valuable type-strain genomes for metagenomic binning, comparative biology and taxonomic classification.</title>
        <authorList>
            <person name="Goeker M."/>
        </authorList>
    </citation>
    <scope>NUCLEOTIDE SEQUENCE [LARGE SCALE GENOMIC DNA]</scope>
    <source>
        <strain evidence="1 2">DSM 100231</strain>
    </source>
</reference>
<protein>
    <submittedName>
        <fullName evidence="1">Uncharacterized protein</fullName>
    </submittedName>
</protein>
<accession>A0A2U1AGZ2</accession>
<sequence>MEHILKNELLFKEADVEIYKTYNKEEDTYGLYWTSPNGYKRSDYHYTLIHPYEQQKAAALRCVADVEWMWVWIDTDLNETRMDELNSVIWQNLRVSDSKCDCETFEEMVECELCILGKIPNSYNFKKILDYETHVAYTYDTEQGFYTITLIISEEIQNMNFDYIWKKEELEERLKGIIDTYEEQIFELDSYLRVCVTESLEDSPATRLTYYDVTFTEVKVSGINNATNYNRTVLGFNEFPY</sequence>
<keyword evidence="2" id="KW-1185">Reference proteome</keyword>
<organism evidence="1 2">
    <name type="scientific">Pontibacter virosus</name>
    <dbReference type="NCBI Taxonomy" id="1765052"/>
    <lineage>
        <taxon>Bacteria</taxon>
        <taxon>Pseudomonadati</taxon>
        <taxon>Bacteroidota</taxon>
        <taxon>Cytophagia</taxon>
        <taxon>Cytophagales</taxon>
        <taxon>Hymenobacteraceae</taxon>
        <taxon>Pontibacter</taxon>
    </lineage>
</organism>
<dbReference type="OrthoDB" id="855070at2"/>
<comment type="caution">
    <text evidence="1">The sequence shown here is derived from an EMBL/GenBank/DDBJ whole genome shotgun (WGS) entry which is preliminary data.</text>
</comment>
<dbReference type="Proteomes" id="UP000245466">
    <property type="component" value="Unassembled WGS sequence"/>
</dbReference>
<evidence type="ECO:0000313" key="1">
    <source>
        <dbReference type="EMBL" id="PVY35661.1"/>
    </source>
</evidence>
<dbReference type="EMBL" id="QEKI01000032">
    <property type="protein sequence ID" value="PVY35661.1"/>
    <property type="molecule type" value="Genomic_DNA"/>
</dbReference>
<gene>
    <name evidence="1" type="ORF">C8E01_1323</name>
</gene>
<proteinExistence type="predicted"/>
<dbReference type="RefSeq" id="WP_116545480.1">
    <property type="nucleotide sequence ID" value="NZ_QEKI01000032.1"/>
</dbReference>